<accession>A0A7G6WW92</accession>
<dbReference type="EMBL" id="CP043661">
    <property type="protein sequence ID" value="QNE18257.1"/>
    <property type="molecule type" value="Genomic_DNA"/>
</dbReference>
<reference evidence="2" key="1">
    <citation type="submission" date="2019-09" db="EMBL/GenBank/DDBJ databases">
        <title>Antimicrobial potential of Antarctic Bacteria.</title>
        <authorList>
            <person name="Benaud N."/>
            <person name="Edwards R.J."/>
            <person name="Ferrari B.C."/>
        </authorList>
    </citation>
    <scope>NUCLEOTIDE SEQUENCE [LARGE SCALE GENOMIC DNA]</scope>
    <source>
        <strain evidence="2">SPB151</strain>
    </source>
</reference>
<gene>
    <name evidence="1" type="ORF">F1D05_10550</name>
</gene>
<proteinExistence type="predicted"/>
<protein>
    <submittedName>
        <fullName evidence="1">Uncharacterized protein</fullName>
    </submittedName>
</protein>
<keyword evidence="2" id="KW-1185">Reference proteome</keyword>
<name>A0A7G6WW92_9ACTN</name>
<organism evidence="1 2">
    <name type="scientific">Kribbella qitaiheensis</name>
    <dbReference type="NCBI Taxonomy" id="1544730"/>
    <lineage>
        <taxon>Bacteria</taxon>
        <taxon>Bacillati</taxon>
        <taxon>Actinomycetota</taxon>
        <taxon>Actinomycetes</taxon>
        <taxon>Propionibacteriales</taxon>
        <taxon>Kribbellaceae</taxon>
        <taxon>Kribbella</taxon>
    </lineage>
</organism>
<dbReference type="KEGG" id="kqi:F1D05_10550"/>
<dbReference type="AlphaFoldDB" id="A0A7G6WW92"/>
<dbReference type="RefSeq" id="WP_185447260.1">
    <property type="nucleotide sequence ID" value="NZ_CP043661.1"/>
</dbReference>
<reference evidence="1 2" key="2">
    <citation type="journal article" date="2020" name="Microbiol. Resour. Announc.">
        <title>Antarctic desert soil bacteria exhibit high novel natural product potential, evaluated through long-read genome sequencing and comparative genomics.</title>
        <authorList>
            <person name="Benaud N."/>
            <person name="Edwards R.J."/>
            <person name="Amos T.G."/>
            <person name="D'Agostino P.M."/>
            <person name="Gutierrez-Chavez C."/>
            <person name="Montgomery K."/>
            <person name="Nicetic I."/>
            <person name="Ferrari B.C."/>
        </authorList>
    </citation>
    <scope>NUCLEOTIDE SEQUENCE [LARGE SCALE GENOMIC DNA]</scope>
    <source>
        <strain evidence="1 2">SPB151</strain>
    </source>
</reference>
<dbReference type="Proteomes" id="UP000515563">
    <property type="component" value="Chromosome"/>
</dbReference>
<sequence length="90" mass="9368">MSDKRANVLAQEVFGEAVNSGNLNGFDDLVAVGTVDDGPAPGLIPGPSGYQDLIKVRGLQIGRFVVGKLVERWGGSDQLGSMTRLGLVAV</sequence>
<evidence type="ECO:0000313" key="2">
    <source>
        <dbReference type="Proteomes" id="UP000515563"/>
    </source>
</evidence>
<evidence type="ECO:0000313" key="1">
    <source>
        <dbReference type="EMBL" id="QNE18257.1"/>
    </source>
</evidence>